<dbReference type="InterPro" id="IPR000551">
    <property type="entry name" value="MerR-type_HTH_dom"/>
</dbReference>
<feature type="domain" description="HTH merR-type" evidence="5">
    <location>
        <begin position="1"/>
        <end position="70"/>
    </location>
</feature>
<dbReference type="CDD" id="cd01109">
    <property type="entry name" value="HTH_YyaN"/>
    <property type="match status" value="1"/>
</dbReference>
<name>A0A1E5KVP5_9ENTE</name>
<protein>
    <submittedName>
        <fullName evidence="6">MerR family transcriptional regulator</fullName>
    </submittedName>
</protein>
<dbReference type="SMART" id="SM00422">
    <property type="entry name" value="HTH_MERR"/>
    <property type="match status" value="1"/>
</dbReference>
<evidence type="ECO:0000256" key="4">
    <source>
        <dbReference type="ARBA" id="ARBA00023163"/>
    </source>
</evidence>
<dbReference type="InterPro" id="IPR009061">
    <property type="entry name" value="DNA-bd_dom_put_sf"/>
</dbReference>
<evidence type="ECO:0000256" key="2">
    <source>
        <dbReference type="ARBA" id="ARBA00023015"/>
    </source>
</evidence>
<comment type="caution">
    <text evidence="6">The sequence shown here is derived from an EMBL/GenBank/DDBJ whole genome shotgun (WGS) entry which is preliminary data.</text>
</comment>
<dbReference type="PROSITE" id="PS50937">
    <property type="entry name" value="HTH_MERR_2"/>
    <property type="match status" value="1"/>
</dbReference>
<dbReference type="PROSITE" id="PS00552">
    <property type="entry name" value="HTH_MERR_1"/>
    <property type="match status" value="1"/>
</dbReference>
<proteinExistence type="predicted"/>
<evidence type="ECO:0000256" key="3">
    <source>
        <dbReference type="ARBA" id="ARBA00023125"/>
    </source>
</evidence>
<organism evidence="6 7">
    <name type="scientific">Enterococcus rivorum</name>
    <dbReference type="NCBI Taxonomy" id="762845"/>
    <lineage>
        <taxon>Bacteria</taxon>
        <taxon>Bacillati</taxon>
        <taxon>Bacillota</taxon>
        <taxon>Bacilli</taxon>
        <taxon>Lactobacillales</taxon>
        <taxon>Enterococcaceae</taxon>
        <taxon>Enterococcus</taxon>
    </lineage>
</organism>
<dbReference type="EMBL" id="MIEK01000034">
    <property type="protein sequence ID" value="OEH81898.1"/>
    <property type="molecule type" value="Genomic_DNA"/>
</dbReference>
<dbReference type="GO" id="GO:0003700">
    <property type="term" value="F:DNA-binding transcription factor activity"/>
    <property type="evidence" value="ECO:0007669"/>
    <property type="project" value="InterPro"/>
</dbReference>
<reference evidence="6 7" key="1">
    <citation type="submission" date="2016-09" db="EMBL/GenBank/DDBJ databases">
        <authorList>
            <person name="Capua I."/>
            <person name="De Benedictis P."/>
            <person name="Joannis T."/>
            <person name="Lombin L.H."/>
            <person name="Cattoli G."/>
        </authorList>
    </citation>
    <scope>NUCLEOTIDE SEQUENCE [LARGE SCALE GENOMIC DNA]</scope>
    <source>
        <strain evidence="6 7">LMG 25899</strain>
    </source>
</reference>
<dbReference type="Gene3D" id="1.10.1660.10">
    <property type="match status" value="1"/>
</dbReference>
<evidence type="ECO:0000259" key="5">
    <source>
        <dbReference type="PROSITE" id="PS50937"/>
    </source>
</evidence>
<evidence type="ECO:0000313" key="6">
    <source>
        <dbReference type="EMBL" id="OEH81898.1"/>
    </source>
</evidence>
<dbReference type="InterPro" id="IPR047057">
    <property type="entry name" value="MerR_fam"/>
</dbReference>
<keyword evidence="7" id="KW-1185">Reference proteome</keyword>
<dbReference type="PANTHER" id="PTHR30204">
    <property type="entry name" value="REDOX-CYCLING DRUG-SENSING TRANSCRIPTIONAL ACTIVATOR SOXR"/>
    <property type="match status" value="1"/>
</dbReference>
<keyword evidence="3" id="KW-0238">DNA-binding</keyword>
<keyword evidence="2" id="KW-0805">Transcription regulation</keyword>
<keyword evidence="1" id="KW-0678">Repressor</keyword>
<evidence type="ECO:0000313" key="7">
    <source>
        <dbReference type="Proteomes" id="UP000095256"/>
    </source>
</evidence>
<gene>
    <name evidence="6" type="ORF">BCR26_03865</name>
</gene>
<dbReference type="SUPFAM" id="SSF46955">
    <property type="entry name" value="Putative DNA-binding domain"/>
    <property type="match status" value="1"/>
</dbReference>
<dbReference type="PRINTS" id="PR00040">
    <property type="entry name" value="HTHMERR"/>
</dbReference>
<dbReference type="GO" id="GO:0003677">
    <property type="term" value="F:DNA binding"/>
    <property type="evidence" value="ECO:0007669"/>
    <property type="project" value="UniProtKB-KW"/>
</dbReference>
<dbReference type="Pfam" id="PF13411">
    <property type="entry name" value="MerR_1"/>
    <property type="match status" value="1"/>
</dbReference>
<dbReference type="STRING" id="762845.BCR26_03865"/>
<dbReference type="AlphaFoldDB" id="A0A1E5KVP5"/>
<dbReference type="Proteomes" id="UP000095256">
    <property type="component" value="Unassembled WGS sequence"/>
</dbReference>
<dbReference type="RefSeq" id="WP_069699220.1">
    <property type="nucleotide sequence ID" value="NZ_JAGGMA010000007.1"/>
</dbReference>
<evidence type="ECO:0000256" key="1">
    <source>
        <dbReference type="ARBA" id="ARBA00022491"/>
    </source>
</evidence>
<accession>A0A1E5KVP5</accession>
<dbReference type="PANTHER" id="PTHR30204:SF69">
    <property type="entry name" value="MERR-FAMILY TRANSCRIPTIONAL REGULATOR"/>
    <property type="match status" value="1"/>
</dbReference>
<keyword evidence="4" id="KW-0804">Transcription</keyword>
<dbReference type="OrthoDB" id="9811174at2"/>
<sequence length="133" mass="15978">MSYSIGEFSKITDLAIDTIRYYEKKGLIIPNRDKNNRRVFEESDIGWLEFIKKLKLTGMKLKNIKYYSQLRYQGDKTIEIRLELLYQQADVLFVKQKEVAEHIKFLYNKINIYNNMLEEKRKTDAEKNKLQSV</sequence>